<dbReference type="PANTHER" id="PTHR11106:SF27">
    <property type="entry name" value="MACRO DOMAIN-CONTAINING PROTEIN"/>
    <property type="match status" value="1"/>
</dbReference>
<accession>A0A371J388</accession>
<reference evidence="2 3" key="1">
    <citation type="journal article" date="2017" name="Genome Announc.">
        <title>Draft Genome Sequence of Romboutsia weinsteinii sp. nov. Strain CCRI-19649(T) Isolated from Surface Water.</title>
        <authorList>
            <person name="Maheux A.F."/>
            <person name="Boudreau D.K."/>
            <person name="Berube E."/>
            <person name="Boissinot M."/>
            <person name="Cantin P."/>
            <person name="Raymond F."/>
            <person name="Corbeil J."/>
            <person name="Omar R.F."/>
            <person name="Bergeron M.G."/>
        </authorList>
    </citation>
    <scope>NUCLEOTIDE SEQUENCE [LARGE SCALE GENOMIC DNA]</scope>
    <source>
        <strain evidence="2 3">CCRI-19649</strain>
    </source>
</reference>
<evidence type="ECO:0000259" key="1">
    <source>
        <dbReference type="PROSITE" id="PS51154"/>
    </source>
</evidence>
<dbReference type="InterPro" id="IPR043472">
    <property type="entry name" value="Macro_dom-like"/>
</dbReference>
<dbReference type="CDD" id="cd02908">
    <property type="entry name" value="Macro_OAADPr_deacetylase"/>
    <property type="match status" value="1"/>
</dbReference>
<feature type="domain" description="Macro" evidence="1">
    <location>
        <begin position="94"/>
        <end position="287"/>
    </location>
</feature>
<dbReference type="InterPro" id="IPR002589">
    <property type="entry name" value="Macro_dom"/>
</dbReference>
<dbReference type="PANTHER" id="PTHR11106">
    <property type="entry name" value="GANGLIOSIDE INDUCED DIFFERENTIATION ASSOCIATED PROTEIN 2-RELATED"/>
    <property type="match status" value="1"/>
</dbReference>
<dbReference type="EMBL" id="NOJY02000015">
    <property type="protein sequence ID" value="RDY27163.1"/>
    <property type="molecule type" value="Genomic_DNA"/>
</dbReference>
<protein>
    <submittedName>
        <fullName evidence="2">Protein-ADP-ribose hydrolase</fullName>
    </submittedName>
</protein>
<dbReference type="Gene3D" id="3.40.220.10">
    <property type="entry name" value="Leucine Aminopeptidase, subunit E, domain 1"/>
    <property type="match status" value="1"/>
</dbReference>
<dbReference type="SUPFAM" id="SSF52949">
    <property type="entry name" value="Macro domain-like"/>
    <property type="match status" value="1"/>
</dbReference>
<gene>
    <name evidence="2" type="ORF">CHL78_010225</name>
</gene>
<proteinExistence type="predicted"/>
<comment type="caution">
    <text evidence="2">The sequence shown here is derived from an EMBL/GenBank/DDBJ whole genome shotgun (WGS) entry which is preliminary data.</text>
</comment>
<keyword evidence="3" id="KW-1185">Reference proteome</keyword>
<keyword evidence="2" id="KW-0378">Hydrolase</keyword>
<dbReference type="NCBIfam" id="NF003163">
    <property type="entry name" value="PRK04143.1"/>
    <property type="match status" value="1"/>
</dbReference>
<dbReference type="RefSeq" id="WP_094367470.1">
    <property type="nucleotide sequence ID" value="NZ_NOJY02000015.1"/>
</dbReference>
<dbReference type="PROSITE" id="PS51154">
    <property type="entry name" value="MACRO"/>
    <property type="match status" value="1"/>
</dbReference>
<dbReference type="SMART" id="SM00506">
    <property type="entry name" value="A1pp"/>
    <property type="match status" value="1"/>
</dbReference>
<dbReference type="GO" id="GO:0016787">
    <property type="term" value="F:hydrolase activity"/>
    <property type="evidence" value="ECO:0007669"/>
    <property type="project" value="UniProtKB-KW"/>
</dbReference>
<sequence length="290" mass="33955">MKWIEYEKDLNLFEEFNKEYKPMTQSEKYKCVRVLIEYFSKDSSWKISRLPDTYEQRREILRGLLNVYPVREIDVNILNMLHRLLLSEHEEKTIVDVNNLEEVEENIAIYRGDITNLKADAIVNAANSKLLGCLKPLHECIDNSIHSNAGPRLREDCNKIIEKQQHLEYTGQAKITRAYCLPSKFVIHTVGPFIHNEKPSKEEKKQLVSCYKSCLNIVKEIDEIKNIVFCCISTGVFGYPKDQAAKIAISTVRDWLEENTNKNIKVIFNVFSHEDEEIYKSMFRKLECKI</sequence>
<evidence type="ECO:0000313" key="3">
    <source>
        <dbReference type="Proteomes" id="UP000215694"/>
    </source>
</evidence>
<organism evidence="2 3">
    <name type="scientific">Romboutsia weinsteinii</name>
    <dbReference type="NCBI Taxonomy" id="2020949"/>
    <lineage>
        <taxon>Bacteria</taxon>
        <taxon>Bacillati</taxon>
        <taxon>Bacillota</taxon>
        <taxon>Clostridia</taxon>
        <taxon>Peptostreptococcales</taxon>
        <taxon>Peptostreptococcaceae</taxon>
        <taxon>Romboutsia</taxon>
    </lineage>
</organism>
<name>A0A371J388_9FIRM</name>
<dbReference type="Proteomes" id="UP000215694">
    <property type="component" value="Unassembled WGS sequence"/>
</dbReference>
<dbReference type="Pfam" id="PF01661">
    <property type="entry name" value="Macro"/>
    <property type="match status" value="1"/>
</dbReference>
<dbReference type="OrthoDB" id="6194521at2"/>
<evidence type="ECO:0000313" key="2">
    <source>
        <dbReference type="EMBL" id="RDY27163.1"/>
    </source>
</evidence>
<dbReference type="AlphaFoldDB" id="A0A371J388"/>